<comment type="similarity">
    <text evidence="1 2">Belongs to the iron/ascorbate-dependent oxidoreductase family.</text>
</comment>
<dbReference type="Proteomes" id="UP000053029">
    <property type="component" value="Unassembled WGS sequence"/>
</dbReference>
<dbReference type="AlphaFoldDB" id="A0A0D2FH57"/>
<keyword evidence="2" id="KW-0408">Iron</keyword>
<dbReference type="Pfam" id="PF03171">
    <property type="entry name" value="2OG-FeII_Oxy"/>
    <property type="match status" value="1"/>
</dbReference>
<dbReference type="RefSeq" id="XP_013289790.1">
    <property type="nucleotide sequence ID" value="XM_013434336.1"/>
</dbReference>
<gene>
    <name evidence="4" type="ORF">Z517_01376</name>
</gene>
<feature type="domain" description="Fe2OG dioxygenase" evidence="3">
    <location>
        <begin position="166"/>
        <end position="287"/>
    </location>
</feature>
<dbReference type="PROSITE" id="PS51471">
    <property type="entry name" value="FE2OG_OXY"/>
    <property type="match status" value="1"/>
</dbReference>
<evidence type="ECO:0000256" key="1">
    <source>
        <dbReference type="ARBA" id="ARBA00008056"/>
    </source>
</evidence>
<dbReference type="InterPro" id="IPR026992">
    <property type="entry name" value="DIOX_N"/>
</dbReference>
<dbReference type="InterPro" id="IPR050231">
    <property type="entry name" value="Iron_ascorbate_oxido_reductase"/>
</dbReference>
<evidence type="ECO:0000313" key="5">
    <source>
        <dbReference type="Proteomes" id="UP000053029"/>
    </source>
</evidence>
<evidence type="ECO:0000313" key="4">
    <source>
        <dbReference type="EMBL" id="KIW85982.1"/>
    </source>
</evidence>
<dbReference type="EMBL" id="KN846969">
    <property type="protein sequence ID" value="KIW85982.1"/>
    <property type="molecule type" value="Genomic_DNA"/>
</dbReference>
<keyword evidence="2" id="KW-0560">Oxidoreductase</keyword>
<accession>A0A0D2FH57</accession>
<dbReference type="GO" id="GO:0046872">
    <property type="term" value="F:metal ion binding"/>
    <property type="evidence" value="ECO:0007669"/>
    <property type="project" value="UniProtKB-KW"/>
</dbReference>
<reference evidence="4 5" key="1">
    <citation type="submission" date="2015-01" db="EMBL/GenBank/DDBJ databases">
        <title>The Genome Sequence of Fonsecaea pedrosoi CBS 271.37.</title>
        <authorList>
            <consortium name="The Broad Institute Genomics Platform"/>
            <person name="Cuomo C."/>
            <person name="de Hoog S."/>
            <person name="Gorbushina A."/>
            <person name="Stielow B."/>
            <person name="Teixiera M."/>
            <person name="Abouelleil A."/>
            <person name="Chapman S.B."/>
            <person name="Priest M."/>
            <person name="Young S.K."/>
            <person name="Wortman J."/>
            <person name="Nusbaum C."/>
            <person name="Birren B."/>
        </authorList>
    </citation>
    <scope>NUCLEOTIDE SEQUENCE [LARGE SCALE GENOMIC DNA]</scope>
    <source>
        <strain evidence="4 5">CBS 271.37</strain>
    </source>
</reference>
<dbReference type="VEuPathDB" id="FungiDB:Z517_01376"/>
<dbReference type="GO" id="GO:0044283">
    <property type="term" value="P:small molecule biosynthetic process"/>
    <property type="evidence" value="ECO:0007669"/>
    <property type="project" value="UniProtKB-ARBA"/>
</dbReference>
<sequence>MGSIEGVDTAIQLPVIDISEFGLEVGKRVLEAATRFGFLYIDTNGTGFAESMVDREFELSRQFFALPEAEKEHYRIDKTDRGWAGLHGENLDPKTQRKGDFKEALNIGEFLNGKPQQPLPKLLESHVDELAEFERACKQVCDRVLDLLGLALEVEERSFFSSRHTQPSGCTVRLLHYPAIPADVDYQPEIDLRAGAHSDYGSITLLFQRPSQPGLQIRTPGDTWATVPIIPSGYHSKTFPPILVNIGDLLSYWTNGILKSTVHRVIFPKEERRGGEDRYSIAYFSHPGNDVELTPIPSKLVARHKLDEDKEVGYGGGATSKRAMTAKDHLLSRLDATYGFRGAHDREVESAR</sequence>
<keyword evidence="2" id="KW-0479">Metal-binding</keyword>
<dbReference type="HOGENOM" id="CLU_010119_6_2_1"/>
<dbReference type="GO" id="GO:0016491">
    <property type="term" value="F:oxidoreductase activity"/>
    <property type="evidence" value="ECO:0007669"/>
    <property type="project" value="UniProtKB-KW"/>
</dbReference>
<dbReference type="FunFam" id="2.60.120.330:FF:000051">
    <property type="entry name" value="Clavaminate synthase-like protein"/>
    <property type="match status" value="1"/>
</dbReference>
<keyword evidence="5" id="KW-1185">Reference proteome</keyword>
<evidence type="ECO:0000259" key="3">
    <source>
        <dbReference type="PROSITE" id="PS51471"/>
    </source>
</evidence>
<evidence type="ECO:0000256" key="2">
    <source>
        <dbReference type="RuleBase" id="RU003682"/>
    </source>
</evidence>
<dbReference type="OrthoDB" id="288590at2759"/>
<proteinExistence type="inferred from homology"/>
<dbReference type="InterPro" id="IPR027443">
    <property type="entry name" value="IPNS-like_sf"/>
</dbReference>
<dbReference type="Gene3D" id="2.60.120.330">
    <property type="entry name" value="B-lactam Antibiotic, Isopenicillin N Synthase, Chain"/>
    <property type="match status" value="1"/>
</dbReference>
<dbReference type="SUPFAM" id="SSF51197">
    <property type="entry name" value="Clavaminate synthase-like"/>
    <property type="match status" value="1"/>
</dbReference>
<name>A0A0D2FH57_9EURO</name>
<dbReference type="PANTHER" id="PTHR47990">
    <property type="entry name" value="2-OXOGLUTARATE (2OG) AND FE(II)-DEPENDENT OXYGENASE SUPERFAMILY PROTEIN-RELATED"/>
    <property type="match status" value="1"/>
</dbReference>
<dbReference type="InterPro" id="IPR005123">
    <property type="entry name" value="Oxoglu/Fe-dep_dioxygenase_dom"/>
</dbReference>
<dbReference type="InterPro" id="IPR044861">
    <property type="entry name" value="IPNS-like_FE2OG_OXY"/>
</dbReference>
<dbReference type="Pfam" id="PF14226">
    <property type="entry name" value="DIOX_N"/>
    <property type="match status" value="1"/>
</dbReference>
<organism evidence="4 5">
    <name type="scientific">Fonsecaea pedrosoi CBS 271.37</name>
    <dbReference type="NCBI Taxonomy" id="1442368"/>
    <lineage>
        <taxon>Eukaryota</taxon>
        <taxon>Fungi</taxon>
        <taxon>Dikarya</taxon>
        <taxon>Ascomycota</taxon>
        <taxon>Pezizomycotina</taxon>
        <taxon>Eurotiomycetes</taxon>
        <taxon>Chaetothyriomycetidae</taxon>
        <taxon>Chaetothyriales</taxon>
        <taxon>Herpotrichiellaceae</taxon>
        <taxon>Fonsecaea</taxon>
    </lineage>
</organism>
<protein>
    <recommendedName>
        <fullName evidence="3">Fe2OG dioxygenase domain-containing protein</fullName>
    </recommendedName>
</protein>
<dbReference type="STRING" id="1442368.A0A0D2FH57"/>
<dbReference type="GeneID" id="25300866"/>